<dbReference type="AlphaFoldDB" id="A0A6J4QVM8"/>
<gene>
    <name evidence="1" type="ORF">AVDCRST_MAG58-801</name>
</gene>
<accession>A0A6J4QVM8</accession>
<protein>
    <recommendedName>
        <fullName evidence="2">Mobile element protein</fullName>
    </recommendedName>
</protein>
<evidence type="ECO:0000313" key="1">
    <source>
        <dbReference type="EMBL" id="CAA9449145.1"/>
    </source>
</evidence>
<evidence type="ECO:0008006" key="2">
    <source>
        <dbReference type="Google" id="ProtNLM"/>
    </source>
</evidence>
<reference evidence="1" key="1">
    <citation type="submission" date="2020-02" db="EMBL/GenBank/DDBJ databases">
        <authorList>
            <person name="Meier V. D."/>
        </authorList>
    </citation>
    <scope>NUCLEOTIDE SEQUENCE</scope>
    <source>
        <strain evidence="1">AVDCRST_MAG58</strain>
    </source>
</reference>
<organism evidence="1">
    <name type="scientific">uncultured Rubrobacteraceae bacterium</name>
    <dbReference type="NCBI Taxonomy" id="349277"/>
    <lineage>
        <taxon>Bacteria</taxon>
        <taxon>Bacillati</taxon>
        <taxon>Actinomycetota</taxon>
        <taxon>Rubrobacteria</taxon>
        <taxon>Rubrobacterales</taxon>
        <taxon>Rubrobacteraceae</taxon>
        <taxon>environmental samples</taxon>
    </lineage>
</organism>
<dbReference type="EMBL" id="CADCVF010000018">
    <property type="protein sequence ID" value="CAA9449145.1"/>
    <property type="molecule type" value="Genomic_DNA"/>
</dbReference>
<proteinExistence type="predicted"/>
<sequence length="63" mass="7393">MSEKRNSELSEASRLEGLYRKARDPVLRTHLLMVWRLSLGESTREVAHAVGYSHKWTKEIARR</sequence>
<name>A0A6J4QVM8_9ACTN</name>